<dbReference type="PROSITE" id="PS50887">
    <property type="entry name" value="GGDEF"/>
    <property type="match status" value="1"/>
</dbReference>
<organism evidence="3 4">
    <name type="scientific">Comamonas antarctica</name>
    <dbReference type="NCBI Taxonomy" id="2743470"/>
    <lineage>
        <taxon>Bacteria</taxon>
        <taxon>Pseudomonadati</taxon>
        <taxon>Pseudomonadota</taxon>
        <taxon>Betaproteobacteria</taxon>
        <taxon>Burkholderiales</taxon>
        <taxon>Comamonadaceae</taxon>
        <taxon>Comamonas</taxon>
    </lineage>
</organism>
<dbReference type="EMBL" id="CP054840">
    <property type="protein sequence ID" value="QKV53132.1"/>
    <property type="molecule type" value="Genomic_DNA"/>
</dbReference>
<sequence>MPRPSARCSSYPAGARLVHSRNTDLQFVTGSAAHQSVFLRDLRLSTAHSLVTQAGAPGFALPNETPTRYLQAVIDGLCELSLRDPLTGLANRRHFRTVLEREIDRMARSGEAALLLMLDIDHFKKINDTHGHIAGDIVLQSVARTLVGCVRPMDTLARYGGEEFAIVLPSCQAAYGTSIAERIREAVESTLIRVSPALDLNVSVSIGGAYALQWIRSTTQLWIERADNQLYQAKSAGRNRICIEEQPDSTVSAEEKSMLFGPMSLFLHPTQADPVAAAAADPMDPADGGR</sequence>
<dbReference type="SMART" id="SM00267">
    <property type="entry name" value="GGDEF"/>
    <property type="match status" value="1"/>
</dbReference>
<accession>A0A6N1X502</accession>
<gene>
    <name evidence="3" type="ORF">HUK68_09660</name>
</gene>
<dbReference type="GO" id="GO:0043709">
    <property type="term" value="P:cell adhesion involved in single-species biofilm formation"/>
    <property type="evidence" value="ECO:0007669"/>
    <property type="project" value="TreeGrafter"/>
</dbReference>
<dbReference type="GO" id="GO:0052621">
    <property type="term" value="F:diguanylate cyclase activity"/>
    <property type="evidence" value="ECO:0007669"/>
    <property type="project" value="UniProtKB-EC"/>
</dbReference>
<evidence type="ECO:0000313" key="4">
    <source>
        <dbReference type="Proteomes" id="UP000509579"/>
    </source>
</evidence>
<keyword evidence="4" id="KW-1185">Reference proteome</keyword>
<evidence type="ECO:0000259" key="2">
    <source>
        <dbReference type="PROSITE" id="PS50887"/>
    </source>
</evidence>
<dbReference type="Pfam" id="PF00990">
    <property type="entry name" value="GGDEF"/>
    <property type="match status" value="1"/>
</dbReference>
<dbReference type="SUPFAM" id="SSF55073">
    <property type="entry name" value="Nucleotide cyclase"/>
    <property type="match status" value="1"/>
</dbReference>
<evidence type="ECO:0000313" key="3">
    <source>
        <dbReference type="EMBL" id="QKV53132.1"/>
    </source>
</evidence>
<dbReference type="Gene3D" id="3.30.70.270">
    <property type="match status" value="1"/>
</dbReference>
<evidence type="ECO:0000256" key="1">
    <source>
        <dbReference type="ARBA" id="ARBA00012528"/>
    </source>
</evidence>
<name>A0A6N1X502_9BURK</name>
<dbReference type="GO" id="GO:0005886">
    <property type="term" value="C:plasma membrane"/>
    <property type="evidence" value="ECO:0007669"/>
    <property type="project" value="TreeGrafter"/>
</dbReference>
<dbReference type="Proteomes" id="UP000509579">
    <property type="component" value="Chromosome"/>
</dbReference>
<dbReference type="EC" id="2.7.7.65" evidence="1"/>
<dbReference type="InterPro" id="IPR043128">
    <property type="entry name" value="Rev_trsase/Diguanyl_cyclase"/>
</dbReference>
<dbReference type="InterPro" id="IPR000160">
    <property type="entry name" value="GGDEF_dom"/>
</dbReference>
<dbReference type="KEGG" id="aant:HUK68_09660"/>
<feature type="domain" description="GGDEF" evidence="2">
    <location>
        <begin position="111"/>
        <end position="246"/>
    </location>
</feature>
<dbReference type="PANTHER" id="PTHR45138">
    <property type="entry name" value="REGULATORY COMPONENTS OF SENSORY TRANSDUCTION SYSTEM"/>
    <property type="match status" value="1"/>
</dbReference>
<dbReference type="PANTHER" id="PTHR45138:SF24">
    <property type="entry name" value="DIGUANYLATE CYCLASE DGCC-RELATED"/>
    <property type="match status" value="1"/>
</dbReference>
<protein>
    <recommendedName>
        <fullName evidence="1">diguanylate cyclase</fullName>
        <ecNumber evidence="1">2.7.7.65</ecNumber>
    </recommendedName>
</protein>
<dbReference type="NCBIfam" id="TIGR00254">
    <property type="entry name" value="GGDEF"/>
    <property type="match status" value="1"/>
</dbReference>
<dbReference type="InterPro" id="IPR050469">
    <property type="entry name" value="Diguanylate_Cyclase"/>
</dbReference>
<reference evidence="3 4" key="1">
    <citation type="submission" date="2020-06" db="EMBL/GenBank/DDBJ databases">
        <title>Acidovorax antarctica sp. nov., isolated from Corinth ice sheet soil, Antarctic Fields Peninsula.</title>
        <authorList>
            <person name="Xu Q."/>
            <person name="Peng F."/>
        </authorList>
    </citation>
    <scope>NUCLEOTIDE SEQUENCE [LARGE SCALE GENOMIC DNA]</scope>
    <source>
        <strain evidence="3 4">16-35-5</strain>
    </source>
</reference>
<dbReference type="CDD" id="cd01949">
    <property type="entry name" value="GGDEF"/>
    <property type="match status" value="1"/>
</dbReference>
<dbReference type="AlphaFoldDB" id="A0A6N1X502"/>
<dbReference type="GO" id="GO:1902201">
    <property type="term" value="P:negative regulation of bacterial-type flagellum-dependent cell motility"/>
    <property type="evidence" value="ECO:0007669"/>
    <property type="project" value="TreeGrafter"/>
</dbReference>
<proteinExistence type="predicted"/>
<dbReference type="FunFam" id="3.30.70.270:FF:000001">
    <property type="entry name" value="Diguanylate cyclase domain protein"/>
    <property type="match status" value="1"/>
</dbReference>
<dbReference type="InterPro" id="IPR029787">
    <property type="entry name" value="Nucleotide_cyclase"/>
</dbReference>